<feature type="domain" description="Major facilitator superfamily (MFS) profile" evidence="7">
    <location>
        <begin position="4"/>
        <end position="397"/>
    </location>
</feature>
<evidence type="ECO:0000256" key="4">
    <source>
        <dbReference type="ARBA" id="ARBA00022989"/>
    </source>
</evidence>
<accession>A0AAX1EJZ7</accession>
<evidence type="ECO:0000256" key="2">
    <source>
        <dbReference type="ARBA" id="ARBA00022448"/>
    </source>
</evidence>
<gene>
    <name evidence="8" type="ORF">E3983_08825</name>
</gene>
<dbReference type="Gene3D" id="1.20.1250.20">
    <property type="entry name" value="MFS general substrate transporter like domains"/>
    <property type="match status" value="1"/>
</dbReference>
<evidence type="ECO:0000256" key="3">
    <source>
        <dbReference type="ARBA" id="ARBA00022692"/>
    </source>
</evidence>
<feature type="transmembrane region" description="Helical" evidence="6">
    <location>
        <begin position="371"/>
        <end position="393"/>
    </location>
</feature>
<feature type="transmembrane region" description="Helical" evidence="6">
    <location>
        <begin position="34"/>
        <end position="52"/>
    </location>
</feature>
<dbReference type="PANTHER" id="PTHR12778">
    <property type="entry name" value="SOLUTE CARRIER FAMILY 33 ACETYL-COA TRANSPORTER -RELATED"/>
    <property type="match status" value="1"/>
</dbReference>
<dbReference type="InterPro" id="IPR020846">
    <property type="entry name" value="MFS_dom"/>
</dbReference>
<evidence type="ECO:0000256" key="1">
    <source>
        <dbReference type="ARBA" id="ARBA00004141"/>
    </source>
</evidence>
<feature type="transmembrane region" description="Helical" evidence="6">
    <location>
        <begin position="311"/>
        <end position="335"/>
    </location>
</feature>
<feature type="transmembrane region" description="Helical" evidence="6">
    <location>
        <begin position="73"/>
        <end position="93"/>
    </location>
</feature>
<dbReference type="Pfam" id="PF07690">
    <property type="entry name" value="MFS_1"/>
    <property type="match status" value="1"/>
</dbReference>
<feature type="transmembrane region" description="Helical" evidence="6">
    <location>
        <begin position="169"/>
        <end position="187"/>
    </location>
</feature>
<dbReference type="InterPro" id="IPR036259">
    <property type="entry name" value="MFS_trans_sf"/>
</dbReference>
<comment type="subcellular location">
    <subcellularLocation>
        <location evidence="1">Membrane</location>
        <topology evidence="1">Multi-pass membrane protein</topology>
    </subcellularLocation>
</comment>
<evidence type="ECO:0000313" key="8">
    <source>
        <dbReference type="EMBL" id="QBR85373.1"/>
    </source>
</evidence>
<keyword evidence="5 6" id="KW-0472">Membrane</keyword>
<feature type="transmembrane region" description="Helical" evidence="6">
    <location>
        <begin position="99"/>
        <end position="119"/>
    </location>
</feature>
<dbReference type="GO" id="GO:0022857">
    <property type="term" value="F:transmembrane transporter activity"/>
    <property type="evidence" value="ECO:0007669"/>
    <property type="project" value="InterPro"/>
</dbReference>
<feature type="transmembrane region" description="Helical" evidence="6">
    <location>
        <begin position="246"/>
        <end position="273"/>
    </location>
</feature>
<dbReference type="SUPFAM" id="SSF103473">
    <property type="entry name" value="MFS general substrate transporter"/>
    <property type="match status" value="1"/>
</dbReference>
<sequence length="426" mass="47249">MNKRLFIVFLLGFSSGLPLALVSSTLQAWFAESGMSVMITGALSLISFPYVYRFFWAPLLDRYSLCRLGRRRSWIIFMQICLLSGFNVLAWMTPEQSPVLMAVIAFILACCSATQDVAIEAHRTEYLPVKEYGLGASLAVFGYRIALLLSGGLALIIADYYGWPCTYRTMGFLMGMGMLAIIMSSEPSRITEKPSSLIQNFVLPIKELCWRQGIIALLLFIFFFKAGEAFTSTTSGIVMPFLIQGLGFSVGTIGFVNKIIGIISVLIGGLLAGLVLMRCSLYRSLMIFGLLQALTNVTFVILAMSGKNFSLLILAVVSDNFATGMGTTALVVFLMRQVNQKYTGTQLSILVAFSSLPRILSGPFAASVQMYIGWVNLYELSVVIALLFIPFLLRIRKQIEEFETMDSKYPEHKSQETLKAYSNPQR</sequence>
<dbReference type="EMBL" id="CP038254">
    <property type="protein sequence ID" value="QBR85373.1"/>
    <property type="molecule type" value="Genomic_DNA"/>
</dbReference>
<feature type="transmembrane region" description="Helical" evidence="6">
    <location>
        <begin position="347"/>
        <end position="365"/>
    </location>
</feature>
<feature type="transmembrane region" description="Helical" evidence="6">
    <location>
        <begin position="140"/>
        <end position="163"/>
    </location>
</feature>
<evidence type="ECO:0000256" key="6">
    <source>
        <dbReference type="SAM" id="Phobius"/>
    </source>
</evidence>
<dbReference type="Proteomes" id="UP000295517">
    <property type="component" value="Chromosome"/>
</dbReference>
<organism evidence="8 9">
    <name type="scientific">Legionella israelensis</name>
    <dbReference type="NCBI Taxonomy" id="454"/>
    <lineage>
        <taxon>Bacteria</taxon>
        <taxon>Pseudomonadati</taxon>
        <taxon>Pseudomonadota</taxon>
        <taxon>Gammaproteobacteria</taxon>
        <taxon>Legionellales</taxon>
        <taxon>Legionellaceae</taxon>
        <taxon>Legionella</taxon>
    </lineage>
</organism>
<keyword evidence="3 6" id="KW-0812">Transmembrane</keyword>
<feature type="transmembrane region" description="Helical" evidence="6">
    <location>
        <begin position="285"/>
        <end position="305"/>
    </location>
</feature>
<evidence type="ECO:0000256" key="5">
    <source>
        <dbReference type="ARBA" id="ARBA00023136"/>
    </source>
</evidence>
<dbReference type="RefSeq" id="WP_135061555.1">
    <property type="nucleotide sequence ID" value="NZ_CP038254.1"/>
</dbReference>
<dbReference type="AlphaFoldDB" id="A0AAX1EJZ7"/>
<dbReference type="NCBIfam" id="TIGR00901">
    <property type="entry name" value="2A0125"/>
    <property type="match status" value="1"/>
</dbReference>
<keyword evidence="2" id="KW-0813">Transport</keyword>
<reference evidence="8 9" key="1">
    <citation type="submission" date="2019-03" db="EMBL/GenBank/DDBJ databases">
        <title>Diverse conjugative elements silence natural transformation in Legionella species.</title>
        <authorList>
            <person name="Durieux I."/>
            <person name="Ginevra C."/>
            <person name="Attaiech L."/>
            <person name="Picq K."/>
            <person name="Juan P.A."/>
            <person name="Jarraud S."/>
            <person name="Charpentier X."/>
        </authorList>
    </citation>
    <scope>NUCLEOTIDE SEQUENCE [LARGE SCALE GENOMIC DNA]</scope>
    <source>
        <strain evidence="8 9">HL-0427-4011</strain>
    </source>
</reference>
<protein>
    <submittedName>
        <fullName evidence="8">MFS transporter</fullName>
    </submittedName>
</protein>
<name>A0AAX1EJZ7_9GAMM</name>
<evidence type="ECO:0000313" key="9">
    <source>
        <dbReference type="Proteomes" id="UP000295517"/>
    </source>
</evidence>
<dbReference type="PANTHER" id="PTHR12778:SF10">
    <property type="entry name" value="MAJOR FACILITATOR SUPERFAMILY DOMAIN-CONTAINING PROTEIN 3"/>
    <property type="match status" value="1"/>
</dbReference>
<evidence type="ECO:0000259" key="7">
    <source>
        <dbReference type="PROSITE" id="PS50850"/>
    </source>
</evidence>
<keyword evidence="4 6" id="KW-1133">Transmembrane helix</keyword>
<proteinExistence type="predicted"/>
<dbReference type="InterPro" id="IPR004752">
    <property type="entry name" value="AmpG_permease/AT-1"/>
</dbReference>
<dbReference type="InterPro" id="IPR011701">
    <property type="entry name" value="MFS"/>
</dbReference>
<dbReference type="PROSITE" id="PS50850">
    <property type="entry name" value="MFS"/>
    <property type="match status" value="1"/>
</dbReference>
<dbReference type="GO" id="GO:0016020">
    <property type="term" value="C:membrane"/>
    <property type="evidence" value="ECO:0007669"/>
    <property type="project" value="UniProtKB-SubCell"/>
</dbReference>